<dbReference type="Pfam" id="PF02698">
    <property type="entry name" value="DUF218"/>
    <property type="match status" value="1"/>
</dbReference>
<dbReference type="OrthoDB" id="9782395at2"/>
<evidence type="ECO:0000313" key="2">
    <source>
        <dbReference type="EMBL" id="RZS75336.1"/>
    </source>
</evidence>
<dbReference type="EMBL" id="SGXA01000001">
    <property type="protein sequence ID" value="RZS75336.1"/>
    <property type="molecule type" value="Genomic_DNA"/>
</dbReference>
<protein>
    <submittedName>
        <fullName evidence="2">DUF218 domain-containing protein</fullName>
    </submittedName>
</protein>
<dbReference type="CDD" id="cd06259">
    <property type="entry name" value="YdcF-like"/>
    <property type="match status" value="1"/>
</dbReference>
<feature type="domain" description="DUF218" evidence="1">
    <location>
        <begin position="39"/>
        <end position="161"/>
    </location>
</feature>
<dbReference type="InterPro" id="IPR003848">
    <property type="entry name" value="DUF218"/>
</dbReference>
<dbReference type="GO" id="GO:0005886">
    <property type="term" value="C:plasma membrane"/>
    <property type="evidence" value="ECO:0007669"/>
    <property type="project" value="TreeGrafter"/>
</dbReference>
<keyword evidence="3" id="KW-1185">Reference proteome</keyword>
<evidence type="ECO:0000259" key="1">
    <source>
        <dbReference type="Pfam" id="PF02698"/>
    </source>
</evidence>
<dbReference type="InterPro" id="IPR051599">
    <property type="entry name" value="Cell_Envelope_Assoc"/>
</dbReference>
<sequence length="190" mass="21941">MFMIVRLLKRCFSLIFLWMLVHCTWAAIVGLQDFKTQADVAIVLGNEAYSDGSLSPWLKGRVDAALRLYRNQQVKKIMVSGGIGESGYPEGDAMRNYLVEQGVPAKDIFTDNKGDNSYLTARNFITLDQQEHFRSAVVVSSWFHVLRCRYIVRKLGFENVATDHSRAYFWKDIVGLIREFPAYYKYMLVY</sequence>
<proteinExistence type="predicted"/>
<organism evidence="2 3">
    <name type="scientific">Pseudobacter ginsenosidimutans</name>
    <dbReference type="NCBI Taxonomy" id="661488"/>
    <lineage>
        <taxon>Bacteria</taxon>
        <taxon>Pseudomonadati</taxon>
        <taxon>Bacteroidota</taxon>
        <taxon>Chitinophagia</taxon>
        <taxon>Chitinophagales</taxon>
        <taxon>Chitinophagaceae</taxon>
        <taxon>Pseudobacter</taxon>
    </lineage>
</organism>
<name>A0A4V2F1X9_9BACT</name>
<dbReference type="Gene3D" id="3.40.50.620">
    <property type="entry name" value="HUPs"/>
    <property type="match status" value="1"/>
</dbReference>
<comment type="caution">
    <text evidence="2">The sequence shown here is derived from an EMBL/GenBank/DDBJ whole genome shotgun (WGS) entry which is preliminary data.</text>
</comment>
<dbReference type="InterPro" id="IPR014729">
    <property type="entry name" value="Rossmann-like_a/b/a_fold"/>
</dbReference>
<dbReference type="PANTHER" id="PTHR30336:SF20">
    <property type="entry name" value="DUF218 DOMAIN-CONTAINING PROTEIN"/>
    <property type="match status" value="1"/>
</dbReference>
<dbReference type="PANTHER" id="PTHR30336">
    <property type="entry name" value="INNER MEMBRANE PROTEIN, PROBABLE PERMEASE"/>
    <property type="match status" value="1"/>
</dbReference>
<evidence type="ECO:0000313" key="3">
    <source>
        <dbReference type="Proteomes" id="UP000293874"/>
    </source>
</evidence>
<reference evidence="2 3" key="1">
    <citation type="submission" date="2019-02" db="EMBL/GenBank/DDBJ databases">
        <title>Genomic Encyclopedia of Type Strains, Phase IV (KMG-IV): sequencing the most valuable type-strain genomes for metagenomic binning, comparative biology and taxonomic classification.</title>
        <authorList>
            <person name="Goeker M."/>
        </authorList>
    </citation>
    <scope>NUCLEOTIDE SEQUENCE [LARGE SCALE GENOMIC DNA]</scope>
    <source>
        <strain evidence="2 3">DSM 18116</strain>
    </source>
</reference>
<gene>
    <name evidence="2" type="ORF">EV199_1201</name>
</gene>
<dbReference type="Proteomes" id="UP000293874">
    <property type="component" value="Unassembled WGS sequence"/>
</dbReference>
<accession>A0A4V2F1X9</accession>
<dbReference type="AlphaFoldDB" id="A0A4V2F1X9"/>
<dbReference type="RefSeq" id="WP_130539712.1">
    <property type="nucleotide sequence ID" value="NZ_CP042431.1"/>
</dbReference>